<keyword evidence="3" id="KW-1185">Reference proteome</keyword>
<dbReference type="InterPro" id="IPR051200">
    <property type="entry name" value="Host-pathogen_enzymatic-act"/>
</dbReference>
<dbReference type="PROSITE" id="PS51257">
    <property type="entry name" value="PROKAR_LIPOPROTEIN"/>
    <property type="match status" value="1"/>
</dbReference>
<evidence type="ECO:0000313" key="2">
    <source>
        <dbReference type="EMBL" id="MVN91604.1"/>
    </source>
</evidence>
<evidence type="ECO:0000313" key="3">
    <source>
        <dbReference type="Proteomes" id="UP000434850"/>
    </source>
</evidence>
<dbReference type="Gene3D" id="2.130.10.10">
    <property type="entry name" value="YVTN repeat-like/Quinoprotein amine dehydrogenase"/>
    <property type="match status" value="1"/>
</dbReference>
<keyword evidence="1" id="KW-0732">Signal</keyword>
<dbReference type="InterPro" id="IPR015943">
    <property type="entry name" value="WD40/YVTN_repeat-like_dom_sf"/>
</dbReference>
<name>A0A6I4IQR6_9SPHI</name>
<reference evidence="2 3" key="1">
    <citation type="submission" date="2019-12" db="EMBL/GenBank/DDBJ databases">
        <title>Mucilaginibacter sp. HME9299 genome sequencing and assembly.</title>
        <authorList>
            <person name="Kang H."/>
            <person name="Kim H."/>
            <person name="Joh K."/>
        </authorList>
    </citation>
    <scope>NUCLEOTIDE SEQUENCE [LARGE SCALE GENOMIC DNA]</scope>
    <source>
        <strain evidence="2 3">HME9299</strain>
    </source>
</reference>
<gene>
    <name evidence="2" type="ORF">GO816_10755</name>
</gene>
<dbReference type="PANTHER" id="PTHR47197:SF3">
    <property type="entry name" value="DIHYDRO-HEME D1 DEHYDROGENASE"/>
    <property type="match status" value="1"/>
</dbReference>
<proteinExistence type="predicted"/>
<feature type="signal peptide" evidence="1">
    <location>
        <begin position="1"/>
        <end position="27"/>
    </location>
</feature>
<dbReference type="SUPFAM" id="SSF51004">
    <property type="entry name" value="C-terminal (heme d1) domain of cytochrome cd1-nitrite reductase"/>
    <property type="match status" value="1"/>
</dbReference>
<dbReference type="EMBL" id="WQLA01000003">
    <property type="protein sequence ID" value="MVN91604.1"/>
    <property type="molecule type" value="Genomic_DNA"/>
</dbReference>
<evidence type="ECO:0000256" key="1">
    <source>
        <dbReference type="SAM" id="SignalP"/>
    </source>
</evidence>
<dbReference type="OrthoDB" id="792648at2"/>
<dbReference type="RefSeq" id="WP_157541902.1">
    <property type="nucleotide sequence ID" value="NZ_WQLA01000003.1"/>
</dbReference>
<dbReference type="InterPro" id="IPR031815">
    <property type="entry name" value="DUF5074"/>
</dbReference>
<sequence>MKKLRHTYCYLLLAGFAMLASSCRKDAKPDTEQTETVFEGNIASAVKGFYLLNEGNLNMNKASLDYIDYTTGVYQKNVYSSANPEAGRGLGDVGNDMAIYGSKLFIVVNNSNKVEVLDARTRKRIKQIDIVNCRYITFKNNKAYVSAYVSAVGDANAGNGIVAEIDTTTLLIERRVTIGRQPEGIAIVGNKLYVANSGGYSPKNYERTISVVDLASFTEIKRIDVAINLNRMLADANGDLYVTSQGDYLNIKPKLFVIDTRTEQLKKTFELGVRTFCLDDKYLYTVNSNGQNFDYSIIDVDTETLLNRSFITDGTGAKLAQPYGIAVNPVTKEILLTDAGSYVNPGTLYCFDTAGRRKWSVTTGDIPAHFAFIF</sequence>
<organism evidence="2 3">
    <name type="scientific">Mucilaginibacter aquatilis</name>
    <dbReference type="NCBI Taxonomy" id="1517760"/>
    <lineage>
        <taxon>Bacteria</taxon>
        <taxon>Pseudomonadati</taxon>
        <taxon>Bacteroidota</taxon>
        <taxon>Sphingobacteriia</taxon>
        <taxon>Sphingobacteriales</taxon>
        <taxon>Sphingobacteriaceae</taxon>
        <taxon>Mucilaginibacter</taxon>
    </lineage>
</organism>
<accession>A0A6I4IQR6</accession>
<feature type="chain" id="PRO_5026190778" evidence="1">
    <location>
        <begin position="28"/>
        <end position="374"/>
    </location>
</feature>
<dbReference type="Proteomes" id="UP000434850">
    <property type="component" value="Unassembled WGS sequence"/>
</dbReference>
<dbReference type="AlphaFoldDB" id="A0A6I4IQR6"/>
<dbReference type="Pfam" id="PF16819">
    <property type="entry name" value="DUF5074"/>
    <property type="match status" value="1"/>
</dbReference>
<dbReference type="PANTHER" id="PTHR47197">
    <property type="entry name" value="PROTEIN NIRF"/>
    <property type="match status" value="1"/>
</dbReference>
<protein>
    <submittedName>
        <fullName evidence="2">YncE family protein</fullName>
    </submittedName>
</protein>
<comment type="caution">
    <text evidence="2">The sequence shown here is derived from an EMBL/GenBank/DDBJ whole genome shotgun (WGS) entry which is preliminary data.</text>
</comment>
<dbReference type="InterPro" id="IPR011048">
    <property type="entry name" value="Haem_d1_sf"/>
</dbReference>